<dbReference type="InterPro" id="IPR002885">
    <property type="entry name" value="PPR_rpt"/>
</dbReference>
<name>A0ABR0P9U6_GOSAR</name>
<reference evidence="2 3" key="1">
    <citation type="submission" date="2023-03" db="EMBL/GenBank/DDBJ databases">
        <title>WGS of Gossypium arboreum.</title>
        <authorList>
            <person name="Yu D."/>
        </authorList>
    </citation>
    <scope>NUCLEOTIDE SEQUENCE [LARGE SCALE GENOMIC DNA]</scope>
    <source>
        <tissue evidence="2">Leaf</tissue>
    </source>
</reference>
<dbReference type="NCBIfam" id="TIGR00756">
    <property type="entry name" value="PPR"/>
    <property type="match status" value="2"/>
</dbReference>
<gene>
    <name evidence="2" type="ORF">PVK06_022990</name>
</gene>
<comment type="caution">
    <text evidence="2">The sequence shown here is derived from an EMBL/GenBank/DDBJ whole genome shotgun (WGS) entry which is preliminary data.</text>
</comment>
<dbReference type="Pfam" id="PF01535">
    <property type="entry name" value="PPR"/>
    <property type="match status" value="2"/>
</dbReference>
<evidence type="ECO:0000313" key="2">
    <source>
        <dbReference type="EMBL" id="KAK5818059.1"/>
    </source>
</evidence>
<dbReference type="EMBL" id="JARKNE010000007">
    <property type="protein sequence ID" value="KAK5818059.1"/>
    <property type="molecule type" value="Genomic_DNA"/>
</dbReference>
<evidence type="ECO:0000313" key="3">
    <source>
        <dbReference type="Proteomes" id="UP001358586"/>
    </source>
</evidence>
<dbReference type="InterPro" id="IPR011990">
    <property type="entry name" value="TPR-like_helical_dom_sf"/>
</dbReference>
<sequence>MILICSLAMEQRLDDAIDIVYDMLEHSMALYLLTYKTVLEELCSEGNSNDAFELLKDWKKRDLSMAKRITAF</sequence>
<accession>A0ABR0P9U6</accession>
<keyword evidence="3" id="KW-1185">Reference proteome</keyword>
<protein>
    <submittedName>
        <fullName evidence="2">Uncharacterized protein</fullName>
    </submittedName>
</protein>
<proteinExistence type="predicted"/>
<dbReference type="Gene3D" id="1.25.40.10">
    <property type="entry name" value="Tetratricopeptide repeat domain"/>
    <property type="match status" value="1"/>
</dbReference>
<evidence type="ECO:0000256" key="1">
    <source>
        <dbReference type="ARBA" id="ARBA00022737"/>
    </source>
</evidence>
<keyword evidence="1" id="KW-0677">Repeat</keyword>
<organism evidence="2 3">
    <name type="scientific">Gossypium arboreum</name>
    <name type="common">Tree cotton</name>
    <name type="synonym">Gossypium nanking</name>
    <dbReference type="NCBI Taxonomy" id="29729"/>
    <lineage>
        <taxon>Eukaryota</taxon>
        <taxon>Viridiplantae</taxon>
        <taxon>Streptophyta</taxon>
        <taxon>Embryophyta</taxon>
        <taxon>Tracheophyta</taxon>
        <taxon>Spermatophyta</taxon>
        <taxon>Magnoliopsida</taxon>
        <taxon>eudicotyledons</taxon>
        <taxon>Gunneridae</taxon>
        <taxon>Pentapetalae</taxon>
        <taxon>rosids</taxon>
        <taxon>malvids</taxon>
        <taxon>Malvales</taxon>
        <taxon>Malvaceae</taxon>
        <taxon>Malvoideae</taxon>
        <taxon>Gossypium</taxon>
    </lineage>
</organism>
<dbReference type="Proteomes" id="UP001358586">
    <property type="component" value="Chromosome 7"/>
</dbReference>